<proteinExistence type="predicted"/>
<accession>A0ABM7AEE3</accession>
<evidence type="ECO:0008006" key="3">
    <source>
        <dbReference type="Google" id="ProtNLM"/>
    </source>
</evidence>
<sequence>MNRISHLYKDETQIYPTKVIQENIGVINSKRLRILQQRLPIAIGVTARNNERILMRWLTSVSGTSNVEE</sequence>
<dbReference type="Proteomes" id="UP000268669">
    <property type="component" value="Chromosome"/>
</dbReference>
<name>A0ABM7AEE3_YERPU</name>
<evidence type="ECO:0000313" key="2">
    <source>
        <dbReference type="Proteomes" id="UP000268669"/>
    </source>
</evidence>
<organism evidence="1 2">
    <name type="scientific">Yersinia pseudotuberculosis</name>
    <dbReference type="NCBI Taxonomy" id="633"/>
    <lineage>
        <taxon>Bacteria</taxon>
        <taxon>Pseudomonadati</taxon>
        <taxon>Pseudomonadota</taxon>
        <taxon>Gammaproteobacteria</taxon>
        <taxon>Enterobacterales</taxon>
        <taxon>Yersiniaceae</taxon>
        <taxon>Yersinia</taxon>
    </lineage>
</organism>
<reference evidence="1" key="1">
    <citation type="submission" date="2018-11" db="EMBL/GenBank/DDBJ databases">
        <title>FDA dAtabase for Regulatory Grade micrObial Sequences (FDA-ARGOS): Supporting development and validation of Infectious Disease Dx tests.</title>
        <authorList>
            <person name="Bliska J."/>
            <person name="Cleland M.-M."/>
            <person name="Tallon L."/>
            <person name="Sadzewicz L."/>
            <person name="Zhao X."/>
            <person name="Vavikolanu K."/>
            <person name="Mehta A."/>
            <person name="Aluvathingal J."/>
            <person name="Nadendla S."/>
            <person name="Yan Y."/>
            <person name="Sichtig H."/>
        </authorList>
    </citation>
    <scope>NUCLEOTIDE SEQUENCE [LARGE SCALE GENOMIC DNA]</scope>
    <source>
        <strain evidence="1">FDAARGOS_581</strain>
    </source>
</reference>
<protein>
    <recommendedName>
        <fullName evidence="3">Transposase</fullName>
    </recommendedName>
</protein>
<dbReference type="EMBL" id="CP033713">
    <property type="protein sequence ID" value="AYW90494.1"/>
    <property type="molecule type" value="Genomic_DNA"/>
</dbReference>
<keyword evidence="2" id="KW-1185">Reference proteome</keyword>
<gene>
    <name evidence="1" type="ORF">EGX47_03515</name>
</gene>
<evidence type="ECO:0000313" key="1">
    <source>
        <dbReference type="EMBL" id="AYW90494.1"/>
    </source>
</evidence>